<gene>
    <name evidence="1" type="ORF">FRX31_027020</name>
</gene>
<proteinExistence type="predicted"/>
<evidence type="ECO:0000313" key="1">
    <source>
        <dbReference type="EMBL" id="KAF5183393.1"/>
    </source>
</evidence>
<reference evidence="1 2" key="1">
    <citation type="submission" date="2020-06" db="EMBL/GenBank/DDBJ databases">
        <title>Transcriptomic and genomic resources for Thalictrum thalictroides and T. hernandezii: Facilitating candidate gene discovery in an emerging model plant lineage.</title>
        <authorList>
            <person name="Arias T."/>
            <person name="Riano-Pachon D.M."/>
            <person name="Di Stilio V.S."/>
        </authorList>
    </citation>
    <scope>NUCLEOTIDE SEQUENCE [LARGE SCALE GENOMIC DNA]</scope>
    <source>
        <strain evidence="2">cv. WT478/WT964</strain>
        <tissue evidence="1">Leaves</tissue>
    </source>
</reference>
<feature type="non-terminal residue" evidence="1">
    <location>
        <position position="1"/>
    </location>
</feature>
<protein>
    <submittedName>
        <fullName evidence="1">Glycosyl hydrolase 9C2</fullName>
    </submittedName>
</protein>
<keyword evidence="1" id="KW-0378">Hydrolase</keyword>
<dbReference type="GO" id="GO:0016787">
    <property type="term" value="F:hydrolase activity"/>
    <property type="evidence" value="ECO:0007669"/>
    <property type="project" value="UniProtKB-KW"/>
</dbReference>
<comment type="caution">
    <text evidence="1">The sequence shown here is derived from an EMBL/GenBank/DDBJ whole genome shotgun (WGS) entry which is preliminary data.</text>
</comment>
<evidence type="ECO:0000313" key="2">
    <source>
        <dbReference type="Proteomes" id="UP000554482"/>
    </source>
</evidence>
<dbReference type="AlphaFoldDB" id="A0A7J6VES4"/>
<name>A0A7J6VES4_THATH</name>
<dbReference type="Proteomes" id="UP000554482">
    <property type="component" value="Unassembled WGS sequence"/>
</dbReference>
<dbReference type="EMBL" id="JABWDY010033492">
    <property type="protein sequence ID" value="KAF5183393.1"/>
    <property type="molecule type" value="Genomic_DNA"/>
</dbReference>
<dbReference type="OrthoDB" id="1935290at2759"/>
<keyword evidence="2" id="KW-1185">Reference proteome</keyword>
<sequence>NSPVSALNVEEIDTLAVIEGMKQAICEEIKQFIVGSDNKYLVELLQSSQTTSYMLRIVVLIFGALNLQLCNSGFSNAVQVLAAKFLMQGKAANHLEVFERYQEMAEYFMCSCIGKGSRNVPKTPRLLITSSSFLTTCLFLLSVLHW</sequence>
<organism evidence="1 2">
    <name type="scientific">Thalictrum thalictroides</name>
    <name type="common">Rue-anemone</name>
    <name type="synonym">Anemone thalictroides</name>
    <dbReference type="NCBI Taxonomy" id="46969"/>
    <lineage>
        <taxon>Eukaryota</taxon>
        <taxon>Viridiplantae</taxon>
        <taxon>Streptophyta</taxon>
        <taxon>Embryophyta</taxon>
        <taxon>Tracheophyta</taxon>
        <taxon>Spermatophyta</taxon>
        <taxon>Magnoliopsida</taxon>
        <taxon>Ranunculales</taxon>
        <taxon>Ranunculaceae</taxon>
        <taxon>Thalictroideae</taxon>
        <taxon>Thalictrum</taxon>
    </lineage>
</organism>
<accession>A0A7J6VES4</accession>